<organism evidence="8 9">
    <name type="scientific">Helobdella robusta</name>
    <name type="common">Californian leech</name>
    <dbReference type="NCBI Taxonomy" id="6412"/>
    <lineage>
        <taxon>Eukaryota</taxon>
        <taxon>Metazoa</taxon>
        <taxon>Spiralia</taxon>
        <taxon>Lophotrochozoa</taxon>
        <taxon>Annelida</taxon>
        <taxon>Clitellata</taxon>
        <taxon>Hirudinea</taxon>
        <taxon>Rhynchobdellida</taxon>
        <taxon>Glossiphoniidae</taxon>
        <taxon>Helobdella</taxon>
    </lineage>
</organism>
<feature type="transmembrane region" description="Helical" evidence="6">
    <location>
        <begin position="446"/>
        <end position="469"/>
    </location>
</feature>
<dbReference type="GeneID" id="20212887"/>
<feature type="transmembrane region" description="Helical" evidence="6">
    <location>
        <begin position="538"/>
        <end position="558"/>
    </location>
</feature>
<feature type="transmembrane region" description="Helical" evidence="6">
    <location>
        <begin position="415"/>
        <end position="434"/>
    </location>
</feature>
<dbReference type="PANTHER" id="PTHR10924">
    <property type="entry name" value="MAJOR FACILITATOR SUPERFAMILY PROTEIN-RELATED"/>
    <property type="match status" value="1"/>
</dbReference>
<dbReference type="OMA" id="PWQVDWL"/>
<evidence type="ECO:0008006" key="10">
    <source>
        <dbReference type="Google" id="ProtNLM"/>
    </source>
</evidence>
<feature type="transmembrane region" description="Helical" evidence="6">
    <location>
        <begin position="475"/>
        <end position="496"/>
    </location>
</feature>
<sequence length="608" mass="67499">MSDIRENQLSSKLTNDNDDEDDKLLALANHVSPSEKDEDDDDVALNRHHAYSINNDADVDAGDFTNKHPNGDSTFQQPPISNNNISSSNNNNSTPHPLTNSRRSSAIADALTNSIGNTIDPEILETDIGDEHLHVYRSRWYILFVYSLVAFLQGGLGSVWSVITPSVEEAFSWSDDQISLMQLWLYGAYVVAMVPYAIFLDKQGLRYPMLLTCFFLVLGTATRCIFSSPPYVLWSAHIGHLFIGLSGPIAFIGGPIISSLWFPANQRTTATSIATVSGYAGGAGCFLFGPMLVNSPSQVPVIPANITTPSSQHNYTSVDVIRSQIMMCRYIECALCFFLFILVIVYFPSKPPKSPTISAAIGKLDFFNGIKHLFSRKLLNFWCICLSYCIPVSIYGVWVGLLGVNIKGLIEESEIGWLGFSAIMSGCVTGVIFGRLSDIFVGHMKSFTLVMITGFIISTFWFILISHQYMHFSTIQLHVAAVLQGLFNNGAVPLYYELAIESTYPISEICITTVMTFVYNFIPLFFLFIFFIPNVGTLWMDWLLFGTGILAFPILIFFKELYKRSTIDQGAEHLRKSFRNDDISINTDGDGHAAVTADDNDDSPLLNV</sequence>
<dbReference type="FunFam" id="1.20.1250.20:FF:001173">
    <property type="entry name" value="Solute carrier family 49 member 4 homolog"/>
    <property type="match status" value="1"/>
</dbReference>
<feature type="compositionally biased region" description="Low complexity" evidence="5">
    <location>
        <begin position="80"/>
        <end position="93"/>
    </location>
</feature>
<keyword evidence="4 6" id="KW-0472">Membrane</keyword>
<dbReference type="InterPro" id="IPR036259">
    <property type="entry name" value="MFS_trans_sf"/>
</dbReference>
<reference evidence="7 9" key="2">
    <citation type="journal article" date="2013" name="Nature">
        <title>Insights into bilaterian evolution from three spiralian genomes.</title>
        <authorList>
            <person name="Simakov O."/>
            <person name="Marletaz F."/>
            <person name="Cho S.J."/>
            <person name="Edsinger-Gonzales E."/>
            <person name="Havlak P."/>
            <person name="Hellsten U."/>
            <person name="Kuo D.H."/>
            <person name="Larsson T."/>
            <person name="Lv J."/>
            <person name="Arendt D."/>
            <person name="Savage R."/>
            <person name="Osoegawa K."/>
            <person name="de Jong P."/>
            <person name="Grimwood J."/>
            <person name="Chapman J.A."/>
            <person name="Shapiro H."/>
            <person name="Aerts A."/>
            <person name="Otillar R.P."/>
            <person name="Terry A.Y."/>
            <person name="Boore J.L."/>
            <person name="Grigoriev I.V."/>
            <person name="Lindberg D.R."/>
            <person name="Seaver E.C."/>
            <person name="Weisblat D.A."/>
            <person name="Putnam N.H."/>
            <person name="Rokhsar D.S."/>
        </authorList>
    </citation>
    <scope>NUCLEOTIDE SEQUENCE</scope>
</reference>
<feature type="transmembrane region" description="Helical" evidence="6">
    <location>
        <begin position="207"/>
        <end position="226"/>
    </location>
</feature>
<feature type="transmembrane region" description="Helical" evidence="6">
    <location>
        <begin position="140"/>
        <end position="163"/>
    </location>
</feature>
<dbReference type="STRING" id="6412.T1FVP1"/>
<feature type="region of interest" description="Disordered" evidence="5">
    <location>
        <begin position="56"/>
        <end position="101"/>
    </location>
</feature>
<name>T1FVP1_HELRO</name>
<comment type="subcellular location">
    <subcellularLocation>
        <location evidence="1">Membrane</location>
        <topology evidence="1">Multi-pass membrane protein</topology>
    </subcellularLocation>
</comment>
<evidence type="ECO:0000256" key="5">
    <source>
        <dbReference type="SAM" id="MobiDB-lite"/>
    </source>
</evidence>
<evidence type="ECO:0000256" key="4">
    <source>
        <dbReference type="ARBA" id="ARBA00023136"/>
    </source>
</evidence>
<dbReference type="Proteomes" id="UP000015101">
    <property type="component" value="Unassembled WGS sequence"/>
</dbReference>
<dbReference type="Pfam" id="PF07690">
    <property type="entry name" value="MFS_1"/>
    <property type="match status" value="1"/>
</dbReference>
<proteinExistence type="predicted"/>
<feature type="transmembrane region" description="Helical" evidence="6">
    <location>
        <begin position="238"/>
        <end position="261"/>
    </location>
</feature>
<dbReference type="EMBL" id="KB097612">
    <property type="protein sequence ID" value="ESN93457.1"/>
    <property type="molecule type" value="Genomic_DNA"/>
</dbReference>
<dbReference type="OrthoDB" id="422206at2759"/>
<gene>
    <name evidence="8" type="primary">20212887</name>
    <name evidence="7" type="ORF">HELRODRAFT_194103</name>
</gene>
<protein>
    <recommendedName>
        <fullName evidence="10">Major facilitator superfamily (MFS) profile domain-containing protein</fullName>
    </recommendedName>
</protein>
<evidence type="ECO:0000256" key="2">
    <source>
        <dbReference type="ARBA" id="ARBA00022692"/>
    </source>
</evidence>
<keyword evidence="9" id="KW-1185">Reference proteome</keyword>
<dbReference type="InterPro" id="IPR011701">
    <property type="entry name" value="MFS"/>
</dbReference>
<dbReference type="Gene3D" id="1.20.1250.20">
    <property type="entry name" value="MFS general substrate transporter like domains"/>
    <property type="match status" value="2"/>
</dbReference>
<dbReference type="EnsemblMetazoa" id="HelroT194103">
    <property type="protein sequence ID" value="HelroP194103"/>
    <property type="gene ID" value="HelroG194103"/>
</dbReference>
<accession>T1FVP1</accession>
<evidence type="ECO:0000313" key="7">
    <source>
        <dbReference type="EMBL" id="ESN93457.1"/>
    </source>
</evidence>
<dbReference type="HOGENOM" id="CLU_023132_4_1_1"/>
<keyword evidence="3 6" id="KW-1133">Transmembrane helix</keyword>
<dbReference type="PANTHER" id="PTHR10924:SF27">
    <property type="entry name" value="SOLUTE CARRIER FAMILY 49 MEMBER 4"/>
    <property type="match status" value="1"/>
</dbReference>
<dbReference type="SUPFAM" id="SSF103473">
    <property type="entry name" value="MFS general substrate transporter"/>
    <property type="match status" value="1"/>
</dbReference>
<evidence type="ECO:0000313" key="8">
    <source>
        <dbReference type="EnsemblMetazoa" id="HelroP194103"/>
    </source>
</evidence>
<feature type="transmembrane region" description="Helical" evidence="6">
    <location>
        <begin position="508"/>
        <end position="532"/>
    </location>
</feature>
<feature type="transmembrane region" description="Helical" evidence="6">
    <location>
        <begin position="183"/>
        <end position="200"/>
    </location>
</feature>
<feature type="transmembrane region" description="Helical" evidence="6">
    <location>
        <begin position="329"/>
        <end position="347"/>
    </location>
</feature>
<reference evidence="9" key="1">
    <citation type="submission" date="2012-12" db="EMBL/GenBank/DDBJ databases">
        <authorList>
            <person name="Hellsten U."/>
            <person name="Grimwood J."/>
            <person name="Chapman J.A."/>
            <person name="Shapiro H."/>
            <person name="Aerts A."/>
            <person name="Otillar R.P."/>
            <person name="Terry A.Y."/>
            <person name="Boore J.L."/>
            <person name="Simakov O."/>
            <person name="Marletaz F."/>
            <person name="Cho S.-J."/>
            <person name="Edsinger-Gonzales E."/>
            <person name="Havlak P."/>
            <person name="Kuo D.-H."/>
            <person name="Larsson T."/>
            <person name="Lv J."/>
            <person name="Arendt D."/>
            <person name="Savage R."/>
            <person name="Osoegawa K."/>
            <person name="de Jong P."/>
            <person name="Lindberg D.R."/>
            <person name="Seaver E.C."/>
            <person name="Weisblat D.A."/>
            <person name="Putnam N.H."/>
            <person name="Grigoriev I.V."/>
            <person name="Rokhsar D.S."/>
        </authorList>
    </citation>
    <scope>NUCLEOTIDE SEQUENCE</scope>
</reference>
<dbReference type="InterPro" id="IPR049680">
    <property type="entry name" value="FLVCR1-2_SLC49-like"/>
</dbReference>
<evidence type="ECO:0000256" key="6">
    <source>
        <dbReference type="SAM" id="Phobius"/>
    </source>
</evidence>
<evidence type="ECO:0000256" key="3">
    <source>
        <dbReference type="ARBA" id="ARBA00022989"/>
    </source>
</evidence>
<dbReference type="FunFam" id="1.20.1250.20:FF:001044">
    <property type="entry name" value="Solute carrier family 49 member 4 homolog"/>
    <property type="match status" value="1"/>
</dbReference>
<dbReference type="GO" id="GO:0022857">
    <property type="term" value="F:transmembrane transporter activity"/>
    <property type="evidence" value="ECO:0007669"/>
    <property type="project" value="InterPro"/>
</dbReference>
<feature type="region of interest" description="Disordered" evidence="5">
    <location>
        <begin position="1"/>
        <end position="42"/>
    </location>
</feature>
<feature type="transmembrane region" description="Helical" evidence="6">
    <location>
        <begin position="273"/>
        <end position="293"/>
    </location>
</feature>
<evidence type="ECO:0000256" key="1">
    <source>
        <dbReference type="ARBA" id="ARBA00004141"/>
    </source>
</evidence>
<dbReference type="KEGG" id="hro:HELRODRAFT_194103"/>
<reference evidence="8" key="3">
    <citation type="submission" date="2015-06" db="UniProtKB">
        <authorList>
            <consortium name="EnsemblMetazoa"/>
        </authorList>
    </citation>
    <scope>IDENTIFICATION</scope>
</reference>
<dbReference type="InParanoid" id="T1FVP1"/>
<dbReference type="eggNOG" id="KOG2563">
    <property type="taxonomic scope" value="Eukaryota"/>
</dbReference>
<dbReference type="AlphaFoldDB" id="T1FVP1"/>
<dbReference type="RefSeq" id="XP_009028518.1">
    <property type="nucleotide sequence ID" value="XM_009030270.1"/>
</dbReference>
<dbReference type="CTD" id="20212887"/>
<dbReference type="GO" id="GO:0016020">
    <property type="term" value="C:membrane"/>
    <property type="evidence" value="ECO:0000318"/>
    <property type="project" value="GO_Central"/>
</dbReference>
<evidence type="ECO:0000313" key="9">
    <source>
        <dbReference type="Proteomes" id="UP000015101"/>
    </source>
</evidence>
<feature type="transmembrane region" description="Helical" evidence="6">
    <location>
        <begin position="379"/>
        <end position="403"/>
    </location>
</feature>
<keyword evidence="2 6" id="KW-0812">Transmembrane</keyword>
<dbReference type="EMBL" id="AMQM01007428">
    <property type="status" value="NOT_ANNOTATED_CDS"/>
    <property type="molecule type" value="Genomic_DNA"/>
</dbReference>